<dbReference type="PANTHER" id="PTHR30419">
    <property type="entry name" value="HTH-TYPE TRANSCRIPTIONAL REGULATOR YBHD"/>
    <property type="match status" value="1"/>
</dbReference>
<organism evidence="6 7">
    <name type="scientific">Albimonas pacifica</name>
    <dbReference type="NCBI Taxonomy" id="1114924"/>
    <lineage>
        <taxon>Bacteria</taxon>
        <taxon>Pseudomonadati</taxon>
        <taxon>Pseudomonadota</taxon>
        <taxon>Alphaproteobacteria</taxon>
        <taxon>Rhodobacterales</taxon>
        <taxon>Paracoccaceae</taxon>
        <taxon>Albimonas</taxon>
    </lineage>
</organism>
<dbReference type="Proteomes" id="UP000199377">
    <property type="component" value="Unassembled WGS sequence"/>
</dbReference>
<evidence type="ECO:0000313" key="6">
    <source>
        <dbReference type="EMBL" id="SFJ07474.1"/>
    </source>
</evidence>
<dbReference type="CDD" id="cd05466">
    <property type="entry name" value="PBP2_LTTR_substrate"/>
    <property type="match status" value="1"/>
</dbReference>
<dbReference type="EMBL" id="FOQH01000013">
    <property type="protein sequence ID" value="SFJ07474.1"/>
    <property type="molecule type" value="Genomic_DNA"/>
</dbReference>
<dbReference type="GO" id="GO:0005829">
    <property type="term" value="C:cytosol"/>
    <property type="evidence" value="ECO:0007669"/>
    <property type="project" value="TreeGrafter"/>
</dbReference>
<keyword evidence="7" id="KW-1185">Reference proteome</keyword>
<dbReference type="AlphaFoldDB" id="A0A1I3NDU1"/>
<dbReference type="InterPro" id="IPR000847">
    <property type="entry name" value="LysR_HTH_N"/>
</dbReference>
<evidence type="ECO:0000259" key="5">
    <source>
        <dbReference type="PROSITE" id="PS50931"/>
    </source>
</evidence>
<protein>
    <submittedName>
        <fullName evidence="6">Transcriptional regulator /transcriptional regulator, LysR family</fullName>
    </submittedName>
</protein>
<dbReference type="RefSeq" id="WP_092864852.1">
    <property type="nucleotide sequence ID" value="NZ_FOQH01000013.1"/>
</dbReference>
<comment type="similarity">
    <text evidence="1">Belongs to the LysR transcriptional regulatory family.</text>
</comment>
<keyword evidence="3" id="KW-0238">DNA-binding</keyword>
<sequence length="315" mass="33835">MDIRQLRYLIALARERHFSRAAEACAVTQPTLSARIRQLEEELGVPLVARGQRFHGLTPEGERVLRWARRIVEDWDGLRDDLSVGDGGPEGRLTLGVIPSALPAVAPLVTALRARWPKVRFQVLSRSSARIAQALEAFEIDAGLTYLDEATEPFLVRPLYAERYRLFTAQGHPLAGRASLGWAEAAALPLCALTPDMRNRRIVDAAFAEAGAAAEPEVESNSMLSLLALVRSGGFCAVLPERLQDLAGGAAGLAAVPLSAPEVSRPVGLAALARDPLPLLVEGLMQAAEAAMIDPMIDPMIDGADQTIETGDLKS</sequence>
<evidence type="ECO:0000256" key="2">
    <source>
        <dbReference type="ARBA" id="ARBA00023015"/>
    </source>
</evidence>
<dbReference type="Pfam" id="PF03466">
    <property type="entry name" value="LysR_substrate"/>
    <property type="match status" value="1"/>
</dbReference>
<dbReference type="GO" id="GO:0003700">
    <property type="term" value="F:DNA-binding transcription factor activity"/>
    <property type="evidence" value="ECO:0007669"/>
    <property type="project" value="InterPro"/>
</dbReference>
<dbReference type="Gene3D" id="1.10.10.10">
    <property type="entry name" value="Winged helix-like DNA-binding domain superfamily/Winged helix DNA-binding domain"/>
    <property type="match status" value="1"/>
</dbReference>
<dbReference type="OrthoDB" id="9775392at2"/>
<accession>A0A1I3NDU1</accession>
<dbReference type="PROSITE" id="PS50931">
    <property type="entry name" value="HTH_LYSR"/>
    <property type="match status" value="1"/>
</dbReference>
<dbReference type="PRINTS" id="PR00039">
    <property type="entry name" value="HTHLYSR"/>
</dbReference>
<dbReference type="InterPro" id="IPR050950">
    <property type="entry name" value="HTH-type_LysR_regulators"/>
</dbReference>
<dbReference type="InterPro" id="IPR005119">
    <property type="entry name" value="LysR_subst-bd"/>
</dbReference>
<name>A0A1I3NDU1_9RHOB</name>
<evidence type="ECO:0000256" key="1">
    <source>
        <dbReference type="ARBA" id="ARBA00009437"/>
    </source>
</evidence>
<keyword evidence="4" id="KW-0804">Transcription</keyword>
<dbReference type="GO" id="GO:0003677">
    <property type="term" value="F:DNA binding"/>
    <property type="evidence" value="ECO:0007669"/>
    <property type="project" value="UniProtKB-KW"/>
</dbReference>
<dbReference type="STRING" id="1114924.SAMN05216258_11347"/>
<evidence type="ECO:0000256" key="4">
    <source>
        <dbReference type="ARBA" id="ARBA00023163"/>
    </source>
</evidence>
<keyword evidence="2" id="KW-0805">Transcription regulation</keyword>
<dbReference type="InterPro" id="IPR036388">
    <property type="entry name" value="WH-like_DNA-bd_sf"/>
</dbReference>
<dbReference type="FunFam" id="1.10.10.10:FF:000001">
    <property type="entry name" value="LysR family transcriptional regulator"/>
    <property type="match status" value="1"/>
</dbReference>
<dbReference type="SUPFAM" id="SSF53850">
    <property type="entry name" value="Periplasmic binding protein-like II"/>
    <property type="match status" value="1"/>
</dbReference>
<evidence type="ECO:0000313" key="7">
    <source>
        <dbReference type="Proteomes" id="UP000199377"/>
    </source>
</evidence>
<gene>
    <name evidence="6" type="ORF">SAMN05216258_11347</name>
</gene>
<feature type="domain" description="HTH lysR-type" evidence="5">
    <location>
        <begin position="1"/>
        <end position="58"/>
    </location>
</feature>
<dbReference type="PANTHER" id="PTHR30419:SF31">
    <property type="entry name" value="BLR3139 PROTEIN"/>
    <property type="match status" value="1"/>
</dbReference>
<proteinExistence type="inferred from homology"/>
<dbReference type="Gene3D" id="3.40.190.290">
    <property type="match status" value="1"/>
</dbReference>
<dbReference type="InterPro" id="IPR036390">
    <property type="entry name" value="WH_DNA-bd_sf"/>
</dbReference>
<reference evidence="6 7" key="1">
    <citation type="submission" date="2016-10" db="EMBL/GenBank/DDBJ databases">
        <authorList>
            <person name="de Groot N.N."/>
        </authorList>
    </citation>
    <scope>NUCLEOTIDE SEQUENCE [LARGE SCALE GENOMIC DNA]</scope>
    <source>
        <strain evidence="6 7">CGMCC 1.11030</strain>
    </source>
</reference>
<dbReference type="Pfam" id="PF00126">
    <property type="entry name" value="HTH_1"/>
    <property type="match status" value="1"/>
</dbReference>
<evidence type="ECO:0000256" key="3">
    <source>
        <dbReference type="ARBA" id="ARBA00023125"/>
    </source>
</evidence>
<dbReference type="SUPFAM" id="SSF46785">
    <property type="entry name" value="Winged helix' DNA-binding domain"/>
    <property type="match status" value="1"/>
</dbReference>